<organism evidence="1 2">
    <name type="scientific">Candidatus Pantoea communis</name>
    <dbReference type="NCBI Taxonomy" id="2608354"/>
    <lineage>
        <taxon>Bacteria</taxon>
        <taxon>Pseudomonadati</taxon>
        <taxon>Pseudomonadota</taxon>
        <taxon>Gammaproteobacteria</taxon>
        <taxon>Enterobacterales</taxon>
        <taxon>Erwiniaceae</taxon>
        <taxon>Pantoea</taxon>
    </lineage>
</organism>
<name>A0ABX0RXQ5_9GAMM</name>
<dbReference type="EMBL" id="VWXC01000039">
    <property type="protein sequence ID" value="NIG22306.1"/>
    <property type="molecule type" value="Genomic_DNA"/>
</dbReference>
<dbReference type="PANTHER" id="PTHR43102">
    <property type="entry name" value="SLR1143 PROTEIN"/>
    <property type="match status" value="1"/>
</dbReference>
<protein>
    <recommendedName>
        <fullName evidence="3">GAF domain-containing protein</fullName>
    </recommendedName>
</protein>
<dbReference type="SUPFAM" id="SSF55781">
    <property type="entry name" value="GAF domain-like"/>
    <property type="match status" value="1"/>
</dbReference>
<gene>
    <name evidence="1" type="ORF">F3J37_27025</name>
</gene>
<evidence type="ECO:0000313" key="2">
    <source>
        <dbReference type="Proteomes" id="UP001515780"/>
    </source>
</evidence>
<accession>A0ABX0RXQ5</accession>
<dbReference type="PANTHER" id="PTHR43102:SF2">
    <property type="entry name" value="GAF DOMAIN-CONTAINING PROTEIN"/>
    <property type="match status" value="1"/>
</dbReference>
<proteinExistence type="predicted"/>
<evidence type="ECO:0008006" key="3">
    <source>
        <dbReference type="Google" id="ProtNLM"/>
    </source>
</evidence>
<feature type="non-terminal residue" evidence="1">
    <location>
        <position position="75"/>
    </location>
</feature>
<comment type="caution">
    <text evidence="1">The sequence shown here is derived from an EMBL/GenBank/DDBJ whole genome shotgun (WGS) entry which is preliminary data.</text>
</comment>
<keyword evidence="2" id="KW-1185">Reference proteome</keyword>
<sequence>MAPYKQADALPENALDRLTTLAARLFRVPTAFVSLIDDQRQLFSSRYGLNITGTARSVAFCDHTLAQGEILCVPD</sequence>
<dbReference type="Proteomes" id="UP001515780">
    <property type="component" value="Unassembled WGS sequence"/>
</dbReference>
<reference evidence="1 2" key="1">
    <citation type="journal article" date="2019" name="bioRxiv">
        <title>Bacteria contribute to plant secondary compound degradation in a generalist herbivore system.</title>
        <authorList>
            <person name="Francoeur C.B."/>
            <person name="Khadempour L."/>
            <person name="Moreira-Soto R.D."/>
            <person name="Gotting K."/>
            <person name="Book A.J."/>
            <person name="Pinto-Tomas A.A."/>
            <person name="Keefover-Ring K."/>
            <person name="Currie C.R."/>
        </authorList>
    </citation>
    <scope>NUCLEOTIDE SEQUENCE [LARGE SCALE GENOMIC DNA]</scope>
    <source>
        <strain evidence="1">Al-1710</strain>
    </source>
</reference>
<evidence type="ECO:0000313" key="1">
    <source>
        <dbReference type="EMBL" id="NIG22306.1"/>
    </source>
</evidence>